<proteinExistence type="predicted"/>
<gene>
    <name evidence="2" type="ORF">TWF730_003976</name>
</gene>
<organism evidence="2 3">
    <name type="scientific">Orbilia blumenaviensis</name>
    <dbReference type="NCBI Taxonomy" id="1796055"/>
    <lineage>
        <taxon>Eukaryota</taxon>
        <taxon>Fungi</taxon>
        <taxon>Dikarya</taxon>
        <taxon>Ascomycota</taxon>
        <taxon>Pezizomycotina</taxon>
        <taxon>Orbiliomycetes</taxon>
        <taxon>Orbiliales</taxon>
        <taxon>Orbiliaceae</taxon>
        <taxon>Orbilia</taxon>
    </lineage>
</organism>
<evidence type="ECO:0008006" key="4">
    <source>
        <dbReference type="Google" id="ProtNLM"/>
    </source>
</evidence>
<feature type="compositionally biased region" description="Acidic residues" evidence="1">
    <location>
        <begin position="552"/>
        <end position="579"/>
    </location>
</feature>
<comment type="caution">
    <text evidence="2">The sequence shown here is derived from an EMBL/GenBank/DDBJ whole genome shotgun (WGS) entry which is preliminary data.</text>
</comment>
<accession>A0AAV9U558</accession>
<protein>
    <recommendedName>
        <fullName evidence="4">F-box domain-containing protein</fullName>
    </recommendedName>
</protein>
<name>A0AAV9U558_9PEZI</name>
<dbReference type="Gene3D" id="3.80.10.10">
    <property type="entry name" value="Ribonuclease Inhibitor"/>
    <property type="match status" value="1"/>
</dbReference>
<dbReference type="AlphaFoldDB" id="A0AAV9U558"/>
<evidence type="ECO:0000313" key="2">
    <source>
        <dbReference type="EMBL" id="KAK6333793.1"/>
    </source>
</evidence>
<reference evidence="2 3" key="1">
    <citation type="submission" date="2019-10" db="EMBL/GenBank/DDBJ databases">
        <authorList>
            <person name="Palmer J.M."/>
        </authorList>
    </citation>
    <scope>NUCLEOTIDE SEQUENCE [LARGE SCALE GENOMIC DNA]</scope>
    <source>
        <strain evidence="2 3">TWF730</strain>
    </source>
</reference>
<dbReference type="SUPFAM" id="SSF52047">
    <property type="entry name" value="RNI-like"/>
    <property type="match status" value="1"/>
</dbReference>
<keyword evidence="3" id="KW-1185">Reference proteome</keyword>
<evidence type="ECO:0000256" key="1">
    <source>
        <dbReference type="SAM" id="MobiDB-lite"/>
    </source>
</evidence>
<dbReference type="EMBL" id="JAVHNS010000016">
    <property type="protein sequence ID" value="KAK6333793.1"/>
    <property type="molecule type" value="Genomic_DNA"/>
</dbReference>
<dbReference type="InterPro" id="IPR032675">
    <property type="entry name" value="LRR_dom_sf"/>
</dbReference>
<evidence type="ECO:0000313" key="3">
    <source>
        <dbReference type="Proteomes" id="UP001373714"/>
    </source>
</evidence>
<dbReference type="Proteomes" id="UP001373714">
    <property type="component" value="Unassembled WGS sequence"/>
</dbReference>
<sequence>MAVETSIRLIDLPYDVLRLIFRHNVSVQDLKSLRYVHFGLHSIVDPLLFEKIKISAPIYLDEVPYYDPSRKKRRIWSPVNLSFPNAGDPDPETSEYQISAILERRVPPVLIENAQNIVVRRYDIYEGYPDEEKMKKTFPQYSQNGIESLGHFLCSMKKLQALSWSIPYSGVSREINLSPIAGQMKSLCLVASDPGGPPNCPHEIFRGFAFLRSLEINLTDTADYCIAKLDHLPHLKKLVLTAYEPRIRLHRKIDIVDFLKAQRTPFSLQTLLLSQICSTIPIPQDIAKTFLSELQTLHLYTGPGLDSCPVVNALGENSINIRHLTLEGCHPDITDYLKSYQDTLISFEVSVNSASDNKGFDDEEDPWAYSGSRSRRQEEILEQKIQTFKSDVWKSIVAAHKNSIEVLSLAENFHLEYDDAQVLSQCKALKIITMKGDDDVFEALVPVAAKLPLLQTVNFELPWRLRKPNMSGWCGTAQVEWYRKPNDFESRIRSLHWREEDIDIEGSTWANVCFRLERSRVELRLMRRQDKYYPWILVGEGDLGIEGREGDNGTDEDEDEGGDEGGDEDGNEYESESED</sequence>
<feature type="region of interest" description="Disordered" evidence="1">
    <location>
        <begin position="543"/>
        <end position="579"/>
    </location>
</feature>